<feature type="transmembrane region" description="Helical" evidence="3">
    <location>
        <begin position="63"/>
        <end position="85"/>
    </location>
</feature>
<evidence type="ECO:0000313" key="4">
    <source>
        <dbReference type="EMBL" id="RXS76605.1"/>
    </source>
</evidence>
<dbReference type="PANTHER" id="PTHR37815">
    <property type="entry name" value="UPF0397 PROTEIN BC_2624-RELATED"/>
    <property type="match status" value="1"/>
</dbReference>
<keyword evidence="2 3" id="KW-1133">Transmembrane helix</keyword>
<proteinExistence type="predicted"/>
<dbReference type="InterPro" id="IPR009825">
    <property type="entry name" value="ECF_substrate-spec-like"/>
</dbReference>
<feature type="transmembrane region" description="Helical" evidence="3">
    <location>
        <begin position="122"/>
        <end position="144"/>
    </location>
</feature>
<dbReference type="EMBL" id="SDKC01000001">
    <property type="protein sequence ID" value="RXS76605.1"/>
    <property type="molecule type" value="Genomic_DNA"/>
</dbReference>
<dbReference type="GO" id="GO:0016020">
    <property type="term" value="C:membrane"/>
    <property type="evidence" value="ECO:0007669"/>
    <property type="project" value="InterPro"/>
</dbReference>
<gene>
    <name evidence="4" type="ORF">ETP43_00740</name>
</gene>
<dbReference type="AlphaFoldDB" id="A0A4V1NSA8"/>
<sequence length="195" mass="21952">MISAVITLFACLPFYFAYEKREGSIRRMVMLAVMTTMTVTGRCVFAPVPYFKPTISIVILSGLYMGPEAGFLVGSLSAVISNIFFGQGPWTPFQMLTWGIIAMIPGLPIFRKTLRHRIPLVLYGIFAGMAYSWLMDIWTAISWYGSFTWEGYRAALISAIPVVVVYCISNVIFLMILLKPIGEKLERIQIKHGIF</sequence>
<evidence type="ECO:0000256" key="3">
    <source>
        <dbReference type="SAM" id="Phobius"/>
    </source>
</evidence>
<reference evidence="4 5" key="1">
    <citation type="submission" date="2019-01" db="EMBL/GenBank/DDBJ databases">
        <title>Blautia sp. nov. KGMB01111 isolated human feces.</title>
        <authorList>
            <person name="Park J.-E."/>
            <person name="Kim J.-S."/>
            <person name="Park S.-H."/>
        </authorList>
    </citation>
    <scope>NUCLEOTIDE SEQUENCE [LARGE SCALE GENOMIC DNA]</scope>
    <source>
        <strain evidence="4 5">KGMB01111</strain>
    </source>
</reference>
<evidence type="ECO:0000313" key="5">
    <source>
        <dbReference type="Proteomes" id="UP000290106"/>
    </source>
</evidence>
<evidence type="ECO:0000256" key="2">
    <source>
        <dbReference type="ARBA" id="ARBA00022989"/>
    </source>
</evidence>
<feature type="transmembrane region" description="Helical" evidence="3">
    <location>
        <begin position="91"/>
        <end position="110"/>
    </location>
</feature>
<dbReference type="Pfam" id="PF07155">
    <property type="entry name" value="ECF-ribofla_trS"/>
    <property type="match status" value="1"/>
</dbReference>
<evidence type="ECO:0000256" key="1">
    <source>
        <dbReference type="ARBA" id="ARBA00022692"/>
    </source>
</evidence>
<keyword evidence="3" id="KW-0472">Membrane</keyword>
<comment type="caution">
    <text evidence="4">The sequence shown here is derived from an EMBL/GenBank/DDBJ whole genome shotgun (WGS) entry which is preliminary data.</text>
</comment>
<feature type="transmembrane region" description="Helical" evidence="3">
    <location>
        <begin position="29"/>
        <end position="51"/>
    </location>
</feature>
<protein>
    <submittedName>
        <fullName evidence="4">ECF transporter S component</fullName>
    </submittedName>
</protein>
<dbReference type="Gene3D" id="1.10.1760.20">
    <property type="match status" value="1"/>
</dbReference>
<keyword evidence="5" id="KW-1185">Reference proteome</keyword>
<accession>A0A4V1NSA8</accession>
<organism evidence="4 5">
    <name type="scientific">Blautia faecicola</name>
    <dbReference type="NCBI Taxonomy" id="2509240"/>
    <lineage>
        <taxon>Bacteria</taxon>
        <taxon>Bacillati</taxon>
        <taxon>Bacillota</taxon>
        <taxon>Clostridia</taxon>
        <taxon>Lachnospirales</taxon>
        <taxon>Lachnospiraceae</taxon>
        <taxon>Blautia</taxon>
    </lineage>
</organism>
<dbReference type="OrthoDB" id="5198189at2"/>
<dbReference type="Proteomes" id="UP000290106">
    <property type="component" value="Unassembled WGS sequence"/>
</dbReference>
<feature type="transmembrane region" description="Helical" evidence="3">
    <location>
        <begin position="156"/>
        <end position="178"/>
    </location>
</feature>
<dbReference type="PANTHER" id="PTHR37815:SF3">
    <property type="entry name" value="UPF0397 PROTEIN SPR0429"/>
    <property type="match status" value="1"/>
</dbReference>
<keyword evidence="1 3" id="KW-0812">Transmembrane</keyword>
<name>A0A4V1NSA8_9FIRM</name>